<name>A0A194XHX9_MOLSC</name>
<dbReference type="KEGG" id="psco:LY89DRAFT_731000"/>
<gene>
    <name evidence="1" type="ORF">LY89DRAFT_731000</name>
</gene>
<dbReference type="Proteomes" id="UP000070700">
    <property type="component" value="Unassembled WGS sequence"/>
</dbReference>
<dbReference type="EMBL" id="KQ947410">
    <property type="protein sequence ID" value="KUJ19741.1"/>
    <property type="molecule type" value="Genomic_DNA"/>
</dbReference>
<proteinExistence type="predicted"/>
<protein>
    <recommendedName>
        <fullName evidence="3">F-box domain-containing protein</fullName>
    </recommendedName>
</protein>
<evidence type="ECO:0000313" key="2">
    <source>
        <dbReference type="Proteomes" id="UP000070700"/>
    </source>
</evidence>
<dbReference type="RefSeq" id="XP_018074096.1">
    <property type="nucleotide sequence ID" value="XM_018219533.1"/>
</dbReference>
<accession>A0A194XHX9</accession>
<evidence type="ECO:0000313" key="1">
    <source>
        <dbReference type="EMBL" id="KUJ19741.1"/>
    </source>
</evidence>
<evidence type="ECO:0008006" key="3">
    <source>
        <dbReference type="Google" id="ProtNLM"/>
    </source>
</evidence>
<sequence>MEREEGTNGTGSGQVVLGSMTIIVGHDQHTYIMRLPAGLKVKIFEQMNRDHVNAVCLGLTCKRFYQVYKKYREVTFTHRPKPICAIDSWTRSHPPLELHELIRNFFPREARYVYVEGVGGKFVFDAWARQAVQRRLERHMISGSSQQT</sequence>
<keyword evidence="2" id="KW-1185">Reference proteome</keyword>
<dbReference type="AlphaFoldDB" id="A0A194XHX9"/>
<dbReference type="InParanoid" id="A0A194XHX9"/>
<dbReference type="GeneID" id="28829259"/>
<organism evidence="1 2">
    <name type="scientific">Mollisia scopiformis</name>
    <name type="common">Conifer needle endophyte fungus</name>
    <name type="synonym">Phialocephala scopiformis</name>
    <dbReference type="NCBI Taxonomy" id="149040"/>
    <lineage>
        <taxon>Eukaryota</taxon>
        <taxon>Fungi</taxon>
        <taxon>Dikarya</taxon>
        <taxon>Ascomycota</taxon>
        <taxon>Pezizomycotina</taxon>
        <taxon>Leotiomycetes</taxon>
        <taxon>Helotiales</taxon>
        <taxon>Mollisiaceae</taxon>
        <taxon>Mollisia</taxon>
    </lineage>
</organism>
<reference evidence="1 2" key="1">
    <citation type="submission" date="2015-10" db="EMBL/GenBank/DDBJ databases">
        <title>Full genome of DAOMC 229536 Phialocephala scopiformis, a fungal endophyte of spruce producing the potent anti-insectan compound rugulosin.</title>
        <authorList>
            <consortium name="DOE Joint Genome Institute"/>
            <person name="Walker A.K."/>
            <person name="Frasz S.L."/>
            <person name="Seifert K.A."/>
            <person name="Miller J.D."/>
            <person name="Mondo S.J."/>
            <person name="Labutti K."/>
            <person name="Lipzen A."/>
            <person name="Dockter R."/>
            <person name="Kennedy M."/>
            <person name="Grigoriev I.V."/>
            <person name="Spatafora J.W."/>
        </authorList>
    </citation>
    <scope>NUCLEOTIDE SEQUENCE [LARGE SCALE GENOMIC DNA]</scope>
    <source>
        <strain evidence="1 2">CBS 120377</strain>
    </source>
</reference>